<dbReference type="AlphaFoldDB" id="A0A2T4Z2K1"/>
<dbReference type="RefSeq" id="WP_108177827.1">
    <property type="nucleotide sequence ID" value="NZ_PZZL01000005.1"/>
</dbReference>
<accession>A0A2T4Z2K1</accession>
<evidence type="ECO:0000313" key="2">
    <source>
        <dbReference type="EMBL" id="PTM55007.1"/>
    </source>
</evidence>
<comment type="caution">
    <text evidence="2">The sequence shown here is derived from an EMBL/GenBank/DDBJ whole genome shotgun (WGS) entry which is preliminary data.</text>
</comment>
<evidence type="ECO:0000256" key="1">
    <source>
        <dbReference type="SAM" id="Phobius"/>
    </source>
</evidence>
<keyword evidence="1" id="KW-1133">Transmembrane helix</keyword>
<dbReference type="OrthoDB" id="152369at2"/>
<organism evidence="2 3">
    <name type="scientific">Phreatobacter oligotrophus</name>
    <dbReference type="NCBI Taxonomy" id="1122261"/>
    <lineage>
        <taxon>Bacteria</taxon>
        <taxon>Pseudomonadati</taxon>
        <taxon>Pseudomonadota</taxon>
        <taxon>Alphaproteobacteria</taxon>
        <taxon>Hyphomicrobiales</taxon>
        <taxon>Phreatobacteraceae</taxon>
        <taxon>Phreatobacter</taxon>
    </lineage>
</organism>
<dbReference type="Proteomes" id="UP000241808">
    <property type="component" value="Unassembled WGS sequence"/>
</dbReference>
<feature type="transmembrane region" description="Helical" evidence="1">
    <location>
        <begin position="186"/>
        <end position="204"/>
    </location>
</feature>
<evidence type="ECO:0000313" key="3">
    <source>
        <dbReference type="Proteomes" id="UP000241808"/>
    </source>
</evidence>
<feature type="transmembrane region" description="Helical" evidence="1">
    <location>
        <begin position="62"/>
        <end position="86"/>
    </location>
</feature>
<dbReference type="InterPro" id="IPR017496">
    <property type="entry name" value="Photo_alph_chp2"/>
</dbReference>
<dbReference type="Pfam" id="PF12291">
    <property type="entry name" value="DUF3623"/>
    <property type="match status" value="1"/>
</dbReference>
<feature type="transmembrane region" description="Helical" evidence="1">
    <location>
        <begin position="224"/>
        <end position="245"/>
    </location>
</feature>
<keyword evidence="3" id="KW-1185">Reference proteome</keyword>
<name>A0A2T4Z2K1_9HYPH</name>
<protein>
    <submittedName>
        <fullName evidence="2">Putative photosynthetic complex assembly protein 2</fullName>
    </submittedName>
</protein>
<proteinExistence type="predicted"/>
<feature type="transmembrane region" description="Helical" evidence="1">
    <location>
        <begin position="37"/>
        <end position="56"/>
    </location>
</feature>
<sequence>MGEIALPVIVTIVLWWASTGAILYVDGLPRPTHRWSLAVASLLALLALAAIGWTAADTSVAAAYTAFVAALVLWGWTELTFLTGTIAGPRRAPCPPGATGFRRFRLAASAIIDHELAIAAAGITVLVLTWDAANPVAFWTYGVLWLMRLSAKINLFLGVPNPPDAFLPAHLAYLGSYFRRRAMNPFMPVAMTAATVALVLFALPGFDAATDPFRRIAHLLPGTLLALGILEHWLMVLPIASTKLWEWGFASHRRSAPQAAPDALVSWETSMTGDVDAGALRGVLEQVAIGQFGQVISLTGTSRAGTGWIRFAVAHGRAELHPAAPRRFSPPVVTAIGRDFDAARLERAFAACAA</sequence>
<feature type="transmembrane region" description="Helical" evidence="1">
    <location>
        <begin position="6"/>
        <end position="25"/>
    </location>
</feature>
<dbReference type="NCBIfam" id="TIGR03055">
    <property type="entry name" value="photo_alph_chp2"/>
    <property type="match status" value="1"/>
</dbReference>
<keyword evidence="1" id="KW-0472">Membrane</keyword>
<reference evidence="2 3" key="1">
    <citation type="submission" date="2018-04" db="EMBL/GenBank/DDBJ databases">
        <title>Genomic Encyclopedia of Archaeal and Bacterial Type Strains, Phase II (KMG-II): from individual species to whole genera.</title>
        <authorList>
            <person name="Goeker M."/>
        </authorList>
    </citation>
    <scope>NUCLEOTIDE SEQUENCE [LARGE SCALE GENOMIC DNA]</scope>
    <source>
        <strain evidence="2 3">DSM 25521</strain>
    </source>
</reference>
<keyword evidence="1" id="KW-0812">Transmembrane</keyword>
<dbReference type="EMBL" id="PZZL01000005">
    <property type="protein sequence ID" value="PTM55007.1"/>
    <property type="molecule type" value="Genomic_DNA"/>
</dbReference>
<gene>
    <name evidence="2" type="ORF">C8P69_105157</name>
</gene>